<evidence type="ECO:0000256" key="1">
    <source>
        <dbReference type="ARBA" id="ARBA00007271"/>
    </source>
</evidence>
<dbReference type="PANTHER" id="PTHR45991">
    <property type="entry name" value="PACHYTENE CHECKPOINT PROTEIN 2"/>
    <property type="match status" value="1"/>
</dbReference>
<dbReference type="PANTHER" id="PTHR45991:SF1">
    <property type="entry name" value="PACHYTENE CHECKPOINT PROTEIN 2 HOMOLOG"/>
    <property type="match status" value="1"/>
</dbReference>
<dbReference type="SUPFAM" id="SSF52540">
    <property type="entry name" value="P-loop containing nucleoside triphosphate hydrolases"/>
    <property type="match status" value="1"/>
</dbReference>
<evidence type="ECO:0000256" key="3">
    <source>
        <dbReference type="ARBA" id="ARBA00022840"/>
    </source>
</evidence>
<evidence type="ECO:0000313" key="7">
    <source>
        <dbReference type="Proteomes" id="UP000250266"/>
    </source>
</evidence>
<sequence>MASASTVKPALHIEVRLKSVGGAFVRTDLVREEVLEWLSKTFIHLKIDSELKNYDALPHAYLIESINVVDFGGSEGATSYHRLNDVQLDVQAYELREEGEGASAVRTHEGDDDDALLHVRVTPLPSKSLNGVWESLVFDGTIPSRLLRFITRMMSLMKIESLDTTIINWNRVILLYGPPGSGKTTLAKALAQKLAIRLGKHFTEGKLVEINAHSVLSKWFGESSKLVGKMFDSIHTMADEETTLVCVLIDEVETLASSREKAASGNECGDAIRATNQVLTALDRLRHRPNVLVLCTSNLITTIVSSSSCHPKAPLHELPRQDPAFLDRVDVKQHIPNPCSAAAYDILRSSLNELIRCNILIPSPDPDDDVEKPDLDVVQLVGETLSSRSDDWILMDSDSIPTLLYMNVCLWDRAHCPARKLWNISQRCEGLSGRALRRLPFLALALHTHSDPCTVHEALAALAVAVDEETGRIDMKVESNEQKDVLGRHFA</sequence>
<dbReference type="Gene3D" id="3.40.50.300">
    <property type="entry name" value="P-loop containing nucleotide triphosphate hydrolases"/>
    <property type="match status" value="1"/>
</dbReference>
<dbReference type="InterPro" id="IPR003593">
    <property type="entry name" value="AAA+_ATPase"/>
</dbReference>
<comment type="similarity">
    <text evidence="1">Belongs to the AAA ATPase family. PCH2 subfamily.</text>
</comment>
<keyword evidence="2" id="KW-0547">Nucleotide-binding</keyword>
<evidence type="ECO:0000259" key="5">
    <source>
        <dbReference type="SMART" id="SM00382"/>
    </source>
</evidence>
<keyword evidence="4" id="KW-0469">Meiosis</keyword>
<evidence type="ECO:0000313" key="6">
    <source>
        <dbReference type="EMBL" id="OCK73588.1"/>
    </source>
</evidence>
<dbReference type="AlphaFoldDB" id="A0A8E2DXX1"/>
<dbReference type="GO" id="GO:0005524">
    <property type="term" value="F:ATP binding"/>
    <property type="evidence" value="ECO:0007669"/>
    <property type="project" value="UniProtKB-KW"/>
</dbReference>
<dbReference type="SMART" id="SM00382">
    <property type="entry name" value="AAA"/>
    <property type="match status" value="1"/>
</dbReference>
<dbReference type="GO" id="GO:0007131">
    <property type="term" value="P:reciprocal meiotic recombination"/>
    <property type="evidence" value="ECO:0007669"/>
    <property type="project" value="TreeGrafter"/>
</dbReference>
<dbReference type="InterPro" id="IPR058249">
    <property type="entry name" value="Pch2_C"/>
</dbReference>
<dbReference type="InterPro" id="IPR003959">
    <property type="entry name" value="ATPase_AAA_core"/>
</dbReference>
<dbReference type="Proteomes" id="UP000250266">
    <property type="component" value="Unassembled WGS sequence"/>
</dbReference>
<dbReference type="Pfam" id="PF00004">
    <property type="entry name" value="AAA"/>
    <property type="match status" value="1"/>
</dbReference>
<dbReference type="InterPro" id="IPR044539">
    <property type="entry name" value="Pch2-like"/>
</dbReference>
<organism evidence="6 7">
    <name type="scientific">Lepidopterella palustris CBS 459.81</name>
    <dbReference type="NCBI Taxonomy" id="1314670"/>
    <lineage>
        <taxon>Eukaryota</taxon>
        <taxon>Fungi</taxon>
        <taxon>Dikarya</taxon>
        <taxon>Ascomycota</taxon>
        <taxon>Pezizomycotina</taxon>
        <taxon>Dothideomycetes</taxon>
        <taxon>Pleosporomycetidae</taxon>
        <taxon>Mytilinidiales</taxon>
        <taxon>Argynnaceae</taxon>
        <taxon>Lepidopterella</taxon>
    </lineage>
</organism>
<feature type="domain" description="AAA+ ATPase" evidence="5">
    <location>
        <begin position="169"/>
        <end position="339"/>
    </location>
</feature>
<keyword evidence="6" id="KW-0378">Hydrolase</keyword>
<dbReference type="Pfam" id="PF23242">
    <property type="entry name" value="AAA_lid_TRIP13_C"/>
    <property type="match status" value="1"/>
</dbReference>
<gene>
    <name evidence="6" type="ORF">K432DRAFT_387309</name>
</gene>
<dbReference type="GO" id="GO:0016887">
    <property type="term" value="F:ATP hydrolysis activity"/>
    <property type="evidence" value="ECO:0007669"/>
    <property type="project" value="InterPro"/>
</dbReference>
<dbReference type="GO" id="GO:0051598">
    <property type="term" value="P:meiotic recombination checkpoint signaling"/>
    <property type="evidence" value="ECO:0007669"/>
    <property type="project" value="TreeGrafter"/>
</dbReference>
<evidence type="ECO:0000256" key="2">
    <source>
        <dbReference type="ARBA" id="ARBA00022741"/>
    </source>
</evidence>
<reference evidence="6 7" key="1">
    <citation type="journal article" date="2016" name="Nat. Commun.">
        <title>Ectomycorrhizal ecology is imprinted in the genome of the dominant symbiotic fungus Cenococcum geophilum.</title>
        <authorList>
            <consortium name="DOE Joint Genome Institute"/>
            <person name="Peter M."/>
            <person name="Kohler A."/>
            <person name="Ohm R.A."/>
            <person name="Kuo A."/>
            <person name="Krutzmann J."/>
            <person name="Morin E."/>
            <person name="Arend M."/>
            <person name="Barry K.W."/>
            <person name="Binder M."/>
            <person name="Choi C."/>
            <person name="Clum A."/>
            <person name="Copeland A."/>
            <person name="Grisel N."/>
            <person name="Haridas S."/>
            <person name="Kipfer T."/>
            <person name="LaButti K."/>
            <person name="Lindquist E."/>
            <person name="Lipzen A."/>
            <person name="Maire R."/>
            <person name="Meier B."/>
            <person name="Mihaltcheva S."/>
            <person name="Molinier V."/>
            <person name="Murat C."/>
            <person name="Poggeler S."/>
            <person name="Quandt C.A."/>
            <person name="Sperisen C."/>
            <person name="Tritt A."/>
            <person name="Tisserant E."/>
            <person name="Crous P.W."/>
            <person name="Henrissat B."/>
            <person name="Nehls U."/>
            <person name="Egli S."/>
            <person name="Spatafora J.W."/>
            <person name="Grigoriev I.V."/>
            <person name="Martin F.M."/>
        </authorList>
    </citation>
    <scope>NUCLEOTIDE SEQUENCE [LARGE SCALE GENOMIC DNA]</scope>
    <source>
        <strain evidence="6 7">CBS 459.81</strain>
    </source>
</reference>
<keyword evidence="7" id="KW-1185">Reference proteome</keyword>
<protein>
    <submittedName>
        <fullName evidence="6">P-loop containing nucleoside triphosphate hydrolase protein</fullName>
    </submittedName>
</protein>
<dbReference type="InterPro" id="IPR027417">
    <property type="entry name" value="P-loop_NTPase"/>
</dbReference>
<dbReference type="Pfam" id="PF23563">
    <property type="entry name" value="TRIP13_N"/>
    <property type="match status" value="1"/>
</dbReference>
<keyword evidence="3" id="KW-0067">ATP-binding</keyword>
<dbReference type="OrthoDB" id="5925at2759"/>
<dbReference type="GO" id="GO:0005694">
    <property type="term" value="C:chromosome"/>
    <property type="evidence" value="ECO:0007669"/>
    <property type="project" value="TreeGrafter"/>
</dbReference>
<proteinExistence type="inferred from homology"/>
<name>A0A8E2DXX1_9PEZI</name>
<dbReference type="EMBL" id="KV745713">
    <property type="protein sequence ID" value="OCK73588.1"/>
    <property type="molecule type" value="Genomic_DNA"/>
</dbReference>
<evidence type="ECO:0000256" key="4">
    <source>
        <dbReference type="ARBA" id="ARBA00023254"/>
    </source>
</evidence>
<accession>A0A8E2DXX1</accession>
<dbReference type="GO" id="GO:0005634">
    <property type="term" value="C:nucleus"/>
    <property type="evidence" value="ECO:0007669"/>
    <property type="project" value="TreeGrafter"/>
</dbReference>